<feature type="domain" description="HMG box" evidence="4">
    <location>
        <begin position="246"/>
        <end position="325"/>
    </location>
</feature>
<dbReference type="CDD" id="cd00084">
    <property type="entry name" value="HMG-box_SF"/>
    <property type="match status" value="1"/>
</dbReference>
<dbReference type="PANTHER" id="PTHR48112">
    <property type="entry name" value="HIGH MOBILITY GROUP PROTEIN DSP1"/>
    <property type="match status" value="1"/>
</dbReference>
<evidence type="ECO:0000259" key="4">
    <source>
        <dbReference type="PROSITE" id="PS50118"/>
    </source>
</evidence>
<dbReference type="InterPro" id="IPR036910">
    <property type="entry name" value="HMG_box_dom_sf"/>
</dbReference>
<feature type="compositionally biased region" description="Polar residues" evidence="3">
    <location>
        <begin position="387"/>
        <end position="400"/>
    </location>
</feature>
<accession>A0A7S2Y9E1</accession>
<dbReference type="GO" id="GO:0003677">
    <property type="term" value="F:DNA binding"/>
    <property type="evidence" value="ECO:0007669"/>
    <property type="project" value="UniProtKB-UniRule"/>
</dbReference>
<keyword evidence="1 2" id="KW-0238">DNA-binding</keyword>
<dbReference type="Pfam" id="PF09011">
    <property type="entry name" value="HMG_box_2"/>
    <property type="match status" value="2"/>
</dbReference>
<feature type="region of interest" description="Disordered" evidence="3">
    <location>
        <begin position="369"/>
        <end position="406"/>
    </location>
</feature>
<reference evidence="5" key="1">
    <citation type="submission" date="2021-01" db="EMBL/GenBank/DDBJ databases">
        <authorList>
            <person name="Corre E."/>
            <person name="Pelletier E."/>
            <person name="Niang G."/>
            <person name="Scheremetjew M."/>
            <person name="Finn R."/>
            <person name="Kale V."/>
            <person name="Holt S."/>
            <person name="Cochrane G."/>
            <person name="Meng A."/>
            <person name="Brown T."/>
            <person name="Cohen L."/>
        </authorList>
    </citation>
    <scope>NUCLEOTIDE SEQUENCE</scope>
    <source>
        <strain evidence="5">CCMP125</strain>
    </source>
</reference>
<protein>
    <recommendedName>
        <fullName evidence="4">HMG box domain-containing protein</fullName>
    </recommendedName>
</protein>
<feature type="DNA-binding region" description="HMG box" evidence="2">
    <location>
        <begin position="106"/>
        <end position="185"/>
    </location>
</feature>
<dbReference type="PANTHER" id="PTHR48112:SF15">
    <property type="entry name" value="HMG BOX DOMAIN-CONTAINING PROTEIN"/>
    <property type="match status" value="1"/>
</dbReference>
<dbReference type="Gene3D" id="1.10.30.10">
    <property type="entry name" value="High mobility group box domain"/>
    <property type="match status" value="2"/>
</dbReference>
<dbReference type="GO" id="GO:0005634">
    <property type="term" value="C:nucleus"/>
    <property type="evidence" value="ECO:0007669"/>
    <property type="project" value="UniProtKB-UniRule"/>
</dbReference>
<dbReference type="InterPro" id="IPR050342">
    <property type="entry name" value="HMGB"/>
</dbReference>
<dbReference type="PROSITE" id="PS50118">
    <property type="entry name" value="HMG_BOX_2"/>
    <property type="match status" value="2"/>
</dbReference>
<feature type="DNA-binding region" description="HMG box" evidence="2">
    <location>
        <begin position="246"/>
        <end position="325"/>
    </location>
</feature>
<dbReference type="InterPro" id="IPR009071">
    <property type="entry name" value="HMG_box_dom"/>
</dbReference>
<evidence type="ECO:0000256" key="1">
    <source>
        <dbReference type="ARBA" id="ARBA00023125"/>
    </source>
</evidence>
<organism evidence="5">
    <name type="scientific">Entomoneis paludosa</name>
    <dbReference type="NCBI Taxonomy" id="265537"/>
    <lineage>
        <taxon>Eukaryota</taxon>
        <taxon>Sar</taxon>
        <taxon>Stramenopiles</taxon>
        <taxon>Ochrophyta</taxon>
        <taxon>Bacillariophyta</taxon>
        <taxon>Bacillariophyceae</taxon>
        <taxon>Bacillariophycidae</taxon>
        <taxon>Entomoneidaceae</taxon>
        <taxon>Entomoneis</taxon>
    </lineage>
</organism>
<evidence type="ECO:0000313" key="5">
    <source>
        <dbReference type="EMBL" id="CAD9961420.1"/>
    </source>
</evidence>
<evidence type="ECO:0000256" key="2">
    <source>
        <dbReference type="PROSITE-ProRule" id="PRU00267"/>
    </source>
</evidence>
<dbReference type="AlphaFoldDB" id="A0A7S2Y9E1"/>
<name>A0A7S2Y9E1_9STRA</name>
<dbReference type="SUPFAM" id="SSF47095">
    <property type="entry name" value="HMG-box"/>
    <property type="match status" value="2"/>
</dbReference>
<feature type="domain" description="HMG box" evidence="4">
    <location>
        <begin position="106"/>
        <end position="185"/>
    </location>
</feature>
<sequence>MLDNTLTGSIPILSEEDGFSCALDALVGLDQIPMMDDTVFDGMFDEPMEGISFPDDGPFNDVWDFSLEQANAESHDLENKKDEPVQIEKTVIQDKRTEEQEQPKKPKRSLSAYNFYFSAERKRLLESLPARGTKPRRSHGKLGFAEMARSVASTWKTISPDEKKQFEDLAAADYKRYCREMGEWKNAVGKVATPLSPKKSSAVLGRSDGSKEKLAPLKLKGKKPVTKRVVDKKVQRSPKQNAERKIPRPLSAYNLFFRAERKEILESRPAPLHKPRRSHGKMGFVEMARSIASRWKAITPEQKMHFEYLSALDAERYEREFQAEKMKTSSESFTSSPPSSNPSAVVDFVSEEMAFEKLAGPYLAMNRLSDPTTVGVTSGEANEESRSQSPPMNTSVSSFLRRQLCR</sequence>
<evidence type="ECO:0000256" key="3">
    <source>
        <dbReference type="SAM" id="MobiDB-lite"/>
    </source>
</evidence>
<gene>
    <name evidence="5" type="ORF">APAL1065_LOCUS10075</name>
</gene>
<feature type="compositionally biased region" description="Polar residues" evidence="3">
    <location>
        <begin position="369"/>
        <end position="380"/>
    </location>
</feature>
<proteinExistence type="predicted"/>
<dbReference type="SMART" id="SM00398">
    <property type="entry name" value="HMG"/>
    <property type="match status" value="2"/>
</dbReference>
<keyword evidence="2" id="KW-0539">Nucleus</keyword>
<dbReference type="EMBL" id="HBHT01015115">
    <property type="protein sequence ID" value="CAD9961420.1"/>
    <property type="molecule type" value="Transcribed_RNA"/>
</dbReference>